<name>F8F4H7_GRAC1</name>
<proteinExistence type="predicted"/>
<evidence type="ECO:0000313" key="1">
    <source>
        <dbReference type="EMBL" id="AEJ20624.1"/>
    </source>
</evidence>
<evidence type="ECO:0000313" key="2">
    <source>
        <dbReference type="Proteomes" id="UP000000503"/>
    </source>
</evidence>
<dbReference type="Gene3D" id="2.40.128.90">
    <property type="entry name" value="OMPT-like"/>
    <property type="match status" value="1"/>
</dbReference>
<dbReference type="EMBL" id="CP002868">
    <property type="protein sequence ID" value="AEJ20624.1"/>
    <property type="molecule type" value="Genomic_DNA"/>
</dbReference>
<dbReference type="Pfam" id="PF01278">
    <property type="entry name" value="Omptin"/>
    <property type="match status" value="1"/>
</dbReference>
<dbReference type="SUPFAM" id="SSF69917">
    <property type="entry name" value="OMPT-like"/>
    <property type="match status" value="1"/>
</dbReference>
<protein>
    <recommendedName>
        <fullName evidence="3">Protochlamydia outer membrane protein domain-containing protein</fullName>
    </recommendedName>
</protein>
<dbReference type="InterPro" id="IPR000036">
    <property type="entry name" value="Peptidase_A26_omptin"/>
</dbReference>
<dbReference type="GO" id="GO:0006508">
    <property type="term" value="P:proteolysis"/>
    <property type="evidence" value="ECO:0007669"/>
    <property type="project" value="InterPro"/>
</dbReference>
<dbReference type="GO" id="GO:0004190">
    <property type="term" value="F:aspartic-type endopeptidase activity"/>
    <property type="evidence" value="ECO:0007669"/>
    <property type="project" value="InterPro"/>
</dbReference>
<dbReference type="InterPro" id="IPR053724">
    <property type="entry name" value="OMP_A26_sf"/>
</dbReference>
<dbReference type="RefSeq" id="WP_013969903.1">
    <property type="nucleotide sequence ID" value="NC_015732.1"/>
</dbReference>
<accession>F8F4H7</accession>
<organism evidence="1 2">
    <name type="scientific">Gracilinema caldarium (strain ATCC 51460 / DSM 7334 / H1)</name>
    <name type="common">Treponema caldarium</name>
    <dbReference type="NCBI Taxonomy" id="744872"/>
    <lineage>
        <taxon>Bacteria</taxon>
        <taxon>Pseudomonadati</taxon>
        <taxon>Spirochaetota</taxon>
        <taxon>Spirochaetia</taxon>
        <taxon>Spirochaetales</taxon>
        <taxon>Breznakiellaceae</taxon>
        <taxon>Gracilinema</taxon>
    </lineage>
</organism>
<dbReference type="AlphaFoldDB" id="F8F4H7"/>
<dbReference type="KEGG" id="scd:Spica_2520"/>
<dbReference type="InterPro" id="IPR020080">
    <property type="entry name" value="OM_adhesin/peptidase_omptin"/>
</dbReference>
<dbReference type="GO" id="GO:0009279">
    <property type="term" value="C:cell outer membrane"/>
    <property type="evidence" value="ECO:0007669"/>
    <property type="project" value="InterPro"/>
</dbReference>
<evidence type="ECO:0008006" key="3">
    <source>
        <dbReference type="Google" id="ProtNLM"/>
    </source>
</evidence>
<dbReference type="HOGENOM" id="CLU_826224_0_0_12"/>
<keyword evidence="2" id="KW-1185">Reference proteome</keyword>
<sequence length="336" mass="37611">MKRIWRTLTIFPVLLLHLLCPALGTAEEASLYWSIENSLGLTYGHARELVYQDSGLPDLLSELVWPLEGLLYYGTSLTFSYGKSPMAGFYSRLDVRFGFTMQSGTITDKDWLGYNTATNSYFLTHFSAHDAISEHSQWVDATIGYGFMVSDRFIIRTGLTASFMNLHWTARDGYIQYGSNIGQNNSSYVPWSSSFPKDPVYGTGIAYWQNWVSIAPTLEVLWLVDNRLTLTAAASVYVLNSCNDQDDHYLRELPLQFTEHVNGGFGIEPKLTVSYRLVSNISVGIEGAWRYITRLRGNTSIMEIGSGTTGGPYTDLAGTDYSVGSCAVFVRFTPQR</sequence>
<dbReference type="Proteomes" id="UP000000503">
    <property type="component" value="Chromosome"/>
</dbReference>
<dbReference type="eggNOG" id="ENOG5030JGE">
    <property type="taxonomic scope" value="Bacteria"/>
</dbReference>
<reference evidence="2" key="1">
    <citation type="journal article" date="2013" name="Stand. Genomic Sci.">
        <title>Genome sequence of the thermophilic fresh-water bacterium Spirochaeta caldaria type strain (H1(T)), reclassification of Spirochaeta caldaria, Spirochaeta stenostrepta, and Spirochaeta zuelzerae in the genus Treponema as Treponema caldaria comb. nov., Treponema stenostrepta comb. nov., and Treponema zuelzerae comb. nov., and emendation of the genus Treponema.</title>
        <authorList>
            <person name="Abt B."/>
            <person name="Goker M."/>
            <person name="Scheuner C."/>
            <person name="Han C."/>
            <person name="Lu M."/>
            <person name="Misra M."/>
            <person name="Lapidus A."/>
            <person name="Nolan M."/>
            <person name="Lucas S."/>
            <person name="Hammon N."/>
            <person name="Deshpande S."/>
            <person name="Cheng J.F."/>
            <person name="Tapia R."/>
            <person name="Goodwin L.A."/>
            <person name="Pitluck S."/>
            <person name="Liolios K."/>
            <person name="Pagani I."/>
            <person name="Ivanova N."/>
            <person name="Mavromatis K."/>
            <person name="Mikhailova N."/>
            <person name="Huntemann M."/>
            <person name="Pati A."/>
            <person name="Chen A."/>
            <person name="Palaniappan K."/>
            <person name="Land M."/>
            <person name="Hauser L."/>
            <person name="Jeffries C.D."/>
            <person name="Rohde M."/>
            <person name="Spring S."/>
            <person name="Gronow S."/>
            <person name="Detter J.C."/>
            <person name="Bristow J."/>
            <person name="Eisen J.A."/>
            <person name="Markowitz V."/>
            <person name="Hugenholtz P."/>
            <person name="Kyrpides N.C."/>
            <person name="Woyke T."/>
            <person name="Klenk H.P."/>
        </authorList>
    </citation>
    <scope>NUCLEOTIDE SEQUENCE</scope>
    <source>
        <strain evidence="2">ATCC 51460 / DSM 7334 / H1</strain>
    </source>
</reference>
<gene>
    <name evidence="1" type="ordered locus">Spica_2520</name>
</gene>